<evidence type="ECO:0000256" key="2">
    <source>
        <dbReference type="SAM" id="SignalP"/>
    </source>
</evidence>
<feature type="chain" id="PRO_5020580456" evidence="2">
    <location>
        <begin position="20"/>
        <end position="199"/>
    </location>
</feature>
<name>A0A4U0PR10_9NEIS</name>
<dbReference type="OrthoDB" id="7025041at2"/>
<keyword evidence="1 2" id="KW-0732">Signal</keyword>
<dbReference type="Proteomes" id="UP000310016">
    <property type="component" value="Unassembled WGS sequence"/>
</dbReference>
<dbReference type="AlphaFoldDB" id="A0A4U0PR10"/>
<reference evidence="3 4" key="1">
    <citation type="submission" date="2019-04" db="EMBL/GenBank/DDBJ databases">
        <title>Chitiniphilus eburnea sp. nov., a novel chitinolytic bacterium isolated from aquaculture sludge.</title>
        <authorList>
            <person name="Sheng M."/>
        </authorList>
    </citation>
    <scope>NUCLEOTIDE SEQUENCE [LARGE SCALE GENOMIC DNA]</scope>
    <source>
        <strain evidence="3 4">HX-2-15</strain>
    </source>
</reference>
<dbReference type="RefSeq" id="WP_136774061.1">
    <property type="nucleotide sequence ID" value="NZ_CP156074.1"/>
</dbReference>
<comment type="caution">
    <text evidence="3">The sequence shown here is derived from an EMBL/GenBank/DDBJ whole genome shotgun (WGS) entry which is preliminary data.</text>
</comment>
<keyword evidence="4" id="KW-1185">Reference proteome</keyword>
<dbReference type="InterPro" id="IPR004564">
    <property type="entry name" value="OM_lipoprot_carrier_LolA-like"/>
</dbReference>
<organism evidence="3 4">
    <name type="scientific">Chitiniphilus eburneus</name>
    <dbReference type="NCBI Taxonomy" id="2571148"/>
    <lineage>
        <taxon>Bacteria</taxon>
        <taxon>Pseudomonadati</taxon>
        <taxon>Pseudomonadota</taxon>
        <taxon>Betaproteobacteria</taxon>
        <taxon>Neisseriales</taxon>
        <taxon>Chitinibacteraceae</taxon>
        <taxon>Chitiniphilus</taxon>
    </lineage>
</organism>
<dbReference type="Pfam" id="PF19574">
    <property type="entry name" value="LolA_3"/>
    <property type="match status" value="1"/>
</dbReference>
<proteinExistence type="predicted"/>
<dbReference type="InterPro" id="IPR029046">
    <property type="entry name" value="LolA/LolB/LppX"/>
</dbReference>
<evidence type="ECO:0000256" key="1">
    <source>
        <dbReference type="ARBA" id="ARBA00022729"/>
    </source>
</evidence>
<gene>
    <name evidence="3" type="ORF">FAZ21_13975</name>
</gene>
<protein>
    <submittedName>
        <fullName evidence="3">Outer membrane lipoprotein carrier protein LolA</fullName>
    </submittedName>
</protein>
<dbReference type="SUPFAM" id="SSF89392">
    <property type="entry name" value="Prokaryotic lipoproteins and lipoprotein localization factors"/>
    <property type="match status" value="1"/>
</dbReference>
<dbReference type="Gene3D" id="2.50.20.10">
    <property type="entry name" value="Lipoprotein localisation LolA/LolB/LppX"/>
    <property type="match status" value="1"/>
</dbReference>
<dbReference type="CDD" id="cd16325">
    <property type="entry name" value="LolA"/>
    <property type="match status" value="1"/>
</dbReference>
<evidence type="ECO:0000313" key="3">
    <source>
        <dbReference type="EMBL" id="TJZ70695.1"/>
    </source>
</evidence>
<feature type="signal peptide" evidence="2">
    <location>
        <begin position="1"/>
        <end position="19"/>
    </location>
</feature>
<dbReference type="EMBL" id="SUMF01000018">
    <property type="protein sequence ID" value="TJZ70695.1"/>
    <property type="molecule type" value="Genomic_DNA"/>
</dbReference>
<evidence type="ECO:0000313" key="4">
    <source>
        <dbReference type="Proteomes" id="UP000310016"/>
    </source>
</evidence>
<keyword evidence="3" id="KW-0449">Lipoprotein</keyword>
<accession>A0A4U0PR10</accession>
<sequence>MRRLIVPLLLLLSAASALAEVPLSQVEQRLDRARAVRGEFVQTRELVGVKKPLRASGRFLVDRERGVVWRTDKPFSQSMRITRERIVQRSGGQETLRLDAQREPVVGTIGGVLFALFAGDFNALAAHFEVDASVAGPRWQVKLKPREVALGKLVTGLTLDGAGTVQHIVLTGAGGDITRIEFSGVTVGDTVDEAEWLHE</sequence>